<gene>
    <name evidence="2" type="ORF">R2G56_21570</name>
</gene>
<dbReference type="Pfam" id="PF05229">
    <property type="entry name" value="SCPU"/>
    <property type="match status" value="2"/>
</dbReference>
<dbReference type="InterPro" id="IPR007893">
    <property type="entry name" value="Spore_coat_U/FanG"/>
</dbReference>
<dbReference type="PANTHER" id="PTHR37089">
    <property type="entry name" value="PROTEIN U-RELATED"/>
    <property type="match status" value="1"/>
</dbReference>
<keyword evidence="3" id="KW-1185">Reference proteome</keyword>
<dbReference type="EMBL" id="JAWLIP010000013">
    <property type="protein sequence ID" value="MDV6228885.1"/>
    <property type="molecule type" value="Genomic_DNA"/>
</dbReference>
<organism evidence="2 3">
    <name type="scientific">Nitratireductor aquimarinus</name>
    <dbReference type="NCBI Taxonomy" id="889300"/>
    <lineage>
        <taxon>Bacteria</taxon>
        <taxon>Pseudomonadati</taxon>
        <taxon>Pseudomonadota</taxon>
        <taxon>Alphaproteobacteria</taxon>
        <taxon>Hyphomicrobiales</taxon>
        <taxon>Phyllobacteriaceae</taxon>
        <taxon>Nitratireductor</taxon>
    </lineage>
</organism>
<name>A0ABU4ARK7_9HYPH</name>
<evidence type="ECO:0000313" key="2">
    <source>
        <dbReference type="EMBL" id="MDV6228885.1"/>
    </source>
</evidence>
<evidence type="ECO:0000259" key="1">
    <source>
        <dbReference type="Pfam" id="PF05229"/>
    </source>
</evidence>
<dbReference type="Proteomes" id="UP001185659">
    <property type="component" value="Unassembled WGS sequence"/>
</dbReference>
<feature type="domain" description="Spore coat protein U/FanG" evidence="1">
    <location>
        <begin position="4"/>
        <end position="135"/>
    </location>
</feature>
<dbReference type="SMART" id="SM00972">
    <property type="entry name" value="SCPU"/>
    <property type="match status" value="2"/>
</dbReference>
<proteinExistence type="predicted"/>
<protein>
    <submittedName>
        <fullName evidence="2">Spore coat U domain-containing protein</fullName>
    </submittedName>
</protein>
<evidence type="ECO:0000313" key="3">
    <source>
        <dbReference type="Proteomes" id="UP001185659"/>
    </source>
</evidence>
<reference evidence="2 3" key="1">
    <citation type="submission" date="2023-10" db="EMBL/GenBank/DDBJ databases">
        <authorList>
            <person name="Venkata Ramana C."/>
            <person name="Sasikala C."/>
            <person name="Dhurka M."/>
        </authorList>
    </citation>
    <scope>NUCLEOTIDE SEQUENCE [LARGE SCALE GENOMIC DNA]</scope>
    <source>
        <strain evidence="2 3">KCTC 32151</strain>
    </source>
</reference>
<feature type="domain" description="Spore coat protein U/FanG" evidence="1">
    <location>
        <begin position="166"/>
        <end position="296"/>
    </location>
</feature>
<sequence length="299" mass="30203">MAQARAQSCNFSISDMSFGAVDTLSGGALNGTATINVNCTGLSLTRILICPSIGAGGGGATVSTRQMTSGGDMLAYQLYSDAGRTAVWGSYFWGFAATPPTLDLTLDLLGSGAASFTLYGQVFGSQSTVPAGTYLSAFSGADVNFIYRYTLLSDCSNLSGQTASPSFTVTASIADNCLVTTQDLDFGAHGVLTGNVDTTGGVTVTCTPGTAYTVGLDGGQAAAPPAARLMSKGSETVTYGLYQDAARSLPWGLAAIPGEAVPGTGSGGGQVLTVYGRVPPQTTPSPGTYTDTVVVTVTY</sequence>
<dbReference type="InterPro" id="IPR053167">
    <property type="entry name" value="Spore_coat_component"/>
</dbReference>
<dbReference type="RefSeq" id="WP_317562565.1">
    <property type="nucleotide sequence ID" value="NZ_JAWLIP010000013.1"/>
</dbReference>
<accession>A0ABU4ARK7</accession>
<comment type="caution">
    <text evidence="2">The sequence shown here is derived from an EMBL/GenBank/DDBJ whole genome shotgun (WGS) entry which is preliminary data.</text>
</comment>